<dbReference type="InterPro" id="IPR045809">
    <property type="entry name" value="MobI"/>
</dbReference>
<dbReference type="Pfam" id="PF19456">
    <property type="entry name" value="MobI"/>
    <property type="match status" value="1"/>
</dbReference>
<keyword evidence="4" id="KW-1185">Reference proteome</keyword>
<keyword evidence="1" id="KW-0175">Coiled coil</keyword>
<sequence length="195" mass="24000">MQDYIEQDRLAFNWHQLAHYRDEFNESEYFEKALSQSEMLLDEIIKITRQEPFRLEFMASCFASNFWRFNRHYRSPDISEVPGRFGCRVRVKDNKFEASWYLNVFLDEEDMKRRKNKHQKVRSVHIPKGPGSRYRPSSFSKAQDWEKVQIDYCEDAFQLLREIRHEMDNIRKKVEMCQRRFIKLRDHFELMEEPK</sequence>
<reference evidence="4" key="1">
    <citation type="submission" date="2016-06" db="EMBL/GenBank/DDBJ databases">
        <authorList>
            <person name="Rodrigo-Torres L."/>
            <person name="Arahal R.D."/>
            <person name="Lucena T."/>
        </authorList>
    </citation>
    <scope>NUCLEOTIDE SEQUENCE [LARGE SCALE GENOMIC DNA]</scope>
    <source>
        <strain evidence="4">CECT8203</strain>
    </source>
</reference>
<evidence type="ECO:0000313" key="4">
    <source>
        <dbReference type="Proteomes" id="UP000219336"/>
    </source>
</evidence>
<feature type="region of interest" description="Disordered" evidence="2">
    <location>
        <begin position="117"/>
        <end position="138"/>
    </location>
</feature>
<protein>
    <submittedName>
        <fullName evidence="3">Uncharacterized protein</fullName>
    </submittedName>
</protein>
<proteinExistence type="predicted"/>
<dbReference type="AlphaFoldDB" id="A0A240EIM6"/>
<accession>A0A240EIM6</accession>
<evidence type="ECO:0000256" key="2">
    <source>
        <dbReference type="SAM" id="MobiDB-lite"/>
    </source>
</evidence>
<dbReference type="EMBL" id="OANU01000014">
    <property type="protein sequence ID" value="SNX47815.1"/>
    <property type="molecule type" value="Genomic_DNA"/>
</dbReference>
<dbReference type="Proteomes" id="UP000219336">
    <property type="component" value="Unassembled WGS sequence"/>
</dbReference>
<dbReference type="RefSeq" id="WP_096993047.1">
    <property type="nucleotide sequence ID" value="NZ_JBHSII010000001.1"/>
</dbReference>
<feature type="coiled-coil region" evidence="1">
    <location>
        <begin position="153"/>
        <end position="180"/>
    </location>
</feature>
<evidence type="ECO:0000256" key="1">
    <source>
        <dbReference type="SAM" id="Coils"/>
    </source>
</evidence>
<evidence type="ECO:0000313" key="3">
    <source>
        <dbReference type="EMBL" id="SNX47815.1"/>
    </source>
</evidence>
<organism evidence="3 4">
    <name type="scientific">Vibrio thalassae</name>
    <dbReference type="NCBI Taxonomy" id="1243014"/>
    <lineage>
        <taxon>Bacteria</taxon>
        <taxon>Pseudomonadati</taxon>
        <taxon>Pseudomonadota</taxon>
        <taxon>Gammaproteobacteria</taxon>
        <taxon>Vibrionales</taxon>
        <taxon>Vibrionaceae</taxon>
        <taxon>Vibrio</taxon>
    </lineage>
</organism>
<dbReference type="OrthoDB" id="5879190at2"/>
<gene>
    <name evidence="3" type="ORF">VTH8203_01430</name>
</gene>
<name>A0A240EIM6_9VIBR</name>